<evidence type="ECO:0000256" key="5">
    <source>
        <dbReference type="ARBA" id="ARBA00022729"/>
    </source>
</evidence>
<reference evidence="9 10" key="1">
    <citation type="submission" date="2020-01" db="EMBL/GenBank/DDBJ databases">
        <title>Whole genome and functional gene identification of agarase of Vibrio HN897.</title>
        <authorList>
            <person name="Liu Y."/>
            <person name="Zhao Z."/>
        </authorList>
    </citation>
    <scope>NUCLEOTIDE SEQUENCE [LARGE SCALE GENOMIC DNA]</scope>
    <source>
        <strain evidence="9 10">HN897</strain>
    </source>
</reference>
<dbReference type="KEGG" id="vas:GT360_19870"/>
<dbReference type="Gene3D" id="2.40.160.60">
    <property type="entry name" value="Outer membrane protein transport protein (OMPP1/FadL/TodX)"/>
    <property type="match status" value="1"/>
</dbReference>
<sequence>MKKNTLFLAISALLSTNTFAGGIILHEVATFDSVSSAGVGNTTNRKDASAVITNPAGLTSIEDSSWSFGLQVVDAKTIHQGHANLVGELNSKGTTTALAPSLAYAKRVHDDLVIGISLHADGGLGMEYDNGPSGYGFIDSQSQEFVNINLAAGYALNDQWSIGGAFVIQHMMTTIDIDRSLIGGAKLKAEGEDGNTEVSFMLSTMYDINERTFISANYKHRVDHSNTFLDLDASIGNSSARLREDISVYWPSQFSFGIQHKIDDAMTLKGMLGAEFWSDFSEGYKMEDVYTIGTALAYQANAWTYQAGVRFDSKMMKAENMQPELAVGQNWSLGLGAEMTRSNGHRIGLAYQYRDMGTADVAYDNGVPVLPNFSGSIKENRLHILSLSYAY</sequence>
<evidence type="ECO:0000256" key="6">
    <source>
        <dbReference type="ARBA" id="ARBA00023136"/>
    </source>
</evidence>
<dbReference type="PANTHER" id="PTHR35093">
    <property type="entry name" value="OUTER MEMBRANE PROTEIN NMB0088-RELATED"/>
    <property type="match status" value="1"/>
</dbReference>
<dbReference type="PANTHER" id="PTHR35093:SF8">
    <property type="entry name" value="OUTER MEMBRANE PROTEIN NMB0088-RELATED"/>
    <property type="match status" value="1"/>
</dbReference>
<dbReference type="GO" id="GO:0015483">
    <property type="term" value="F:long-chain fatty acid transporting porin activity"/>
    <property type="evidence" value="ECO:0007669"/>
    <property type="project" value="TreeGrafter"/>
</dbReference>
<evidence type="ECO:0000256" key="2">
    <source>
        <dbReference type="ARBA" id="ARBA00008163"/>
    </source>
</evidence>
<dbReference type="EMBL" id="CP047476">
    <property type="protein sequence ID" value="QIA65778.1"/>
    <property type="molecule type" value="Genomic_DNA"/>
</dbReference>
<evidence type="ECO:0000256" key="1">
    <source>
        <dbReference type="ARBA" id="ARBA00004571"/>
    </source>
</evidence>
<keyword evidence="7" id="KW-0998">Cell outer membrane</keyword>
<accession>A0A7Z2YFS3</accession>
<dbReference type="SUPFAM" id="SSF56935">
    <property type="entry name" value="Porins"/>
    <property type="match status" value="1"/>
</dbReference>
<evidence type="ECO:0000256" key="3">
    <source>
        <dbReference type="ARBA" id="ARBA00022452"/>
    </source>
</evidence>
<dbReference type="GO" id="GO:0009279">
    <property type="term" value="C:cell outer membrane"/>
    <property type="evidence" value="ECO:0007669"/>
    <property type="project" value="UniProtKB-SubCell"/>
</dbReference>
<organism evidence="9 10">
    <name type="scientific">Vibrio astriarenae</name>
    <dbReference type="NCBI Taxonomy" id="1481923"/>
    <lineage>
        <taxon>Bacteria</taxon>
        <taxon>Pseudomonadati</taxon>
        <taxon>Pseudomonadota</taxon>
        <taxon>Gammaproteobacteria</taxon>
        <taxon>Vibrionales</taxon>
        <taxon>Vibrionaceae</taxon>
        <taxon>Vibrio</taxon>
    </lineage>
</organism>
<evidence type="ECO:0000256" key="8">
    <source>
        <dbReference type="SAM" id="SignalP"/>
    </source>
</evidence>
<evidence type="ECO:0000313" key="10">
    <source>
        <dbReference type="Proteomes" id="UP000464262"/>
    </source>
</evidence>
<evidence type="ECO:0000313" key="9">
    <source>
        <dbReference type="EMBL" id="QIA65778.1"/>
    </source>
</evidence>
<proteinExistence type="inferred from homology"/>
<dbReference type="AlphaFoldDB" id="A0A7Z2YFS3"/>
<evidence type="ECO:0000256" key="4">
    <source>
        <dbReference type="ARBA" id="ARBA00022692"/>
    </source>
</evidence>
<dbReference type="RefSeq" id="WP_164650675.1">
    <property type="nucleotide sequence ID" value="NZ_CP047476.1"/>
</dbReference>
<feature type="chain" id="PRO_5031056550" evidence="8">
    <location>
        <begin position="21"/>
        <end position="391"/>
    </location>
</feature>
<gene>
    <name evidence="9" type="ORF">GT360_19870</name>
</gene>
<protein>
    <submittedName>
        <fullName evidence="9">Long-chain fatty acid transport protein</fullName>
    </submittedName>
</protein>
<keyword evidence="10" id="KW-1185">Reference proteome</keyword>
<keyword evidence="6" id="KW-0472">Membrane</keyword>
<name>A0A7Z2YFS3_9VIBR</name>
<dbReference type="Proteomes" id="UP000464262">
    <property type="component" value="Chromosome 2"/>
</dbReference>
<keyword evidence="5 8" id="KW-0732">Signal</keyword>
<dbReference type="Pfam" id="PF03349">
    <property type="entry name" value="Toluene_X"/>
    <property type="match status" value="1"/>
</dbReference>
<comment type="subcellular location">
    <subcellularLocation>
        <location evidence="1">Cell outer membrane</location>
        <topology evidence="1">Multi-pass membrane protein</topology>
    </subcellularLocation>
</comment>
<comment type="similarity">
    <text evidence="2">Belongs to the OmpP1/FadL family.</text>
</comment>
<keyword evidence="3" id="KW-1134">Transmembrane beta strand</keyword>
<keyword evidence="4" id="KW-0812">Transmembrane</keyword>
<evidence type="ECO:0000256" key="7">
    <source>
        <dbReference type="ARBA" id="ARBA00023237"/>
    </source>
</evidence>
<feature type="signal peptide" evidence="8">
    <location>
        <begin position="1"/>
        <end position="20"/>
    </location>
</feature>
<dbReference type="InterPro" id="IPR005017">
    <property type="entry name" value="OMPP1/FadL/TodX"/>
</dbReference>